<evidence type="ECO:0000313" key="1">
    <source>
        <dbReference type="EMBL" id="KAJ0086228.1"/>
    </source>
</evidence>
<keyword evidence="2" id="KW-1185">Reference proteome</keyword>
<evidence type="ECO:0000313" key="2">
    <source>
        <dbReference type="Proteomes" id="UP001164250"/>
    </source>
</evidence>
<sequence length="194" mass="21506">MGACFSLVRSEYESESERPTTARVVSLRGDLLQYKVPISVSQVLQADPTASNCFLCNSDSLLYDEHIPALDLDEELQANQIYFVLSNSKLQYKLSASDMAALAVKASVALQSGSKKSRHRRNKSQISPVLPANQATSVYKLDGTATKIKSFDNKPAAVPDSIRIKLQRYTSRRAKWAVRSFRLRLATIYEGSVA</sequence>
<dbReference type="EMBL" id="CM047906">
    <property type="protein sequence ID" value="KAJ0086228.1"/>
    <property type="molecule type" value="Genomic_DNA"/>
</dbReference>
<accession>A0ACC1AHX1</accession>
<name>A0ACC1AHX1_9ROSI</name>
<organism evidence="1 2">
    <name type="scientific">Pistacia atlantica</name>
    <dbReference type="NCBI Taxonomy" id="434234"/>
    <lineage>
        <taxon>Eukaryota</taxon>
        <taxon>Viridiplantae</taxon>
        <taxon>Streptophyta</taxon>
        <taxon>Embryophyta</taxon>
        <taxon>Tracheophyta</taxon>
        <taxon>Spermatophyta</taxon>
        <taxon>Magnoliopsida</taxon>
        <taxon>eudicotyledons</taxon>
        <taxon>Gunneridae</taxon>
        <taxon>Pentapetalae</taxon>
        <taxon>rosids</taxon>
        <taxon>malvids</taxon>
        <taxon>Sapindales</taxon>
        <taxon>Anacardiaceae</taxon>
        <taxon>Pistacia</taxon>
    </lineage>
</organism>
<comment type="caution">
    <text evidence="1">The sequence shown here is derived from an EMBL/GenBank/DDBJ whole genome shotgun (WGS) entry which is preliminary data.</text>
</comment>
<proteinExistence type="predicted"/>
<protein>
    <submittedName>
        <fullName evidence="1">Uncharacterized protein</fullName>
    </submittedName>
</protein>
<gene>
    <name evidence="1" type="ORF">Patl1_09308</name>
</gene>
<dbReference type="Proteomes" id="UP001164250">
    <property type="component" value="Chromosome 10"/>
</dbReference>
<reference evidence="2" key="1">
    <citation type="journal article" date="2023" name="G3 (Bethesda)">
        <title>Genome assembly and association tests identify interacting loci associated with vigor, precocity, and sex in interspecific pistachio rootstocks.</title>
        <authorList>
            <person name="Palmer W."/>
            <person name="Jacygrad E."/>
            <person name="Sagayaradj S."/>
            <person name="Cavanaugh K."/>
            <person name="Han R."/>
            <person name="Bertier L."/>
            <person name="Beede B."/>
            <person name="Kafkas S."/>
            <person name="Golino D."/>
            <person name="Preece J."/>
            <person name="Michelmore R."/>
        </authorList>
    </citation>
    <scope>NUCLEOTIDE SEQUENCE [LARGE SCALE GENOMIC DNA]</scope>
</reference>